<dbReference type="RefSeq" id="WP_025374898.1">
    <property type="nucleotide sequence ID" value="NZ_CP117525.1"/>
</dbReference>
<feature type="transmembrane region" description="Helical" evidence="1">
    <location>
        <begin position="30"/>
        <end position="51"/>
    </location>
</feature>
<evidence type="ECO:0000313" key="3">
    <source>
        <dbReference type="EMBL" id="WDA43671.1"/>
    </source>
</evidence>
<evidence type="ECO:0000259" key="2">
    <source>
        <dbReference type="Pfam" id="PF00892"/>
    </source>
</evidence>
<sequence length="82" mass="9522">MLIGLSLAGIYGMLTGMLMAFYILQKQGVVVFNIIQLLIPISTAIVGYFTLGETINFYQRNRSYYSYFWLYCCFKNIAFYDI</sequence>
<feature type="transmembrane region" description="Helical" evidence="1">
    <location>
        <begin position="63"/>
        <end position="80"/>
    </location>
</feature>
<keyword evidence="1" id="KW-0812">Transmembrane</keyword>
<feature type="domain" description="EamA" evidence="2">
    <location>
        <begin position="4"/>
        <end position="59"/>
    </location>
</feature>
<dbReference type="InterPro" id="IPR000620">
    <property type="entry name" value="EamA_dom"/>
</dbReference>
<dbReference type="InterPro" id="IPR037185">
    <property type="entry name" value="EmrE-like"/>
</dbReference>
<accession>A0AAX3MBR5</accession>
<evidence type="ECO:0000313" key="4">
    <source>
        <dbReference type="Proteomes" id="UP001214996"/>
    </source>
</evidence>
<proteinExistence type="predicted"/>
<gene>
    <name evidence="3" type="ORF">PSR69_08290</name>
</gene>
<dbReference type="Pfam" id="PF00892">
    <property type="entry name" value="EamA"/>
    <property type="match status" value="1"/>
</dbReference>
<dbReference type="EMBL" id="CP117525">
    <property type="protein sequence ID" value="WDA43671.1"/>
    <property type="molecule type" value="Genomic_DNA"/>
</dbReference>
<feature type="transmembrane region" description="Helical" evidence="1">
    <location>
        <begin position="7"/>
        <end position="24"/>
    </location>
</feature>
<dbReference type="GO" id="GO:0016020">
    <property type="term" value="C:membrane"/>
    <property type="evidence" value="ECO:0007669"/>
    <property type="project" value="InterPro"/>
</dbReference>
<dbReference type="SUPFAM" id="SSF103481">
    <property type="entry name" value="Multidrug resistance efflux transporter EmrE"/>
    <property type="match status" value="1"/>
</dbReference>
<reference evidence="3" key="1">
    <citation type="submission" date="2023-02" db="EMBL/GenBank/DDBJ databases">
        <title>Pan-genomic study of Fusobacterium nucleatum reveals the distribution of pathogenic genes and functional clusters at subspecies and strain levels.</title>
        <authorList>
            <person name="Feng Q."/>
            <person name="Sun T."/>
        </authorList>
    </citation>
    <scope>NUCLEOTIDE SEQUENCE</scope>
    <source>
        <strain evidence="3">FNV</strain>
    </source>
</reference>
<name>A0AAX3MBR5_FUSNU</name>
<keyword evidence="1" id="KW-1133">Transmembrane helix</keyword>
<keyword evidence="1" id="KW-0472">Membrane</keyword>
<protein>
    <submittedName>
        <fullName evidence="3">EamA family transporter</fullName>
    </submittedName>
</protein>
<dbReference type="Proteomes" id="UP001214996">
    <property type="component" value="Chromosome"/>
</dbReference>
<dbReference type="AlphaFoldDB" id="A0AAX3MBR5"/>
<evidence type="ECO:0000256" key="1">
    <source>
        <dbReference type="SAM" id="Phobius"/>
    </source>
</evidence>
<organism evidence="3 4">
    <name type="scientific">Fusobacterium nucleatum</name>
    <dbReference type="NCBI Taxonomy" id="851"/>
    <lineage>
        <taxon>Bacteria</taxon>
        <taxon>Fusobacteriati</taxon>
        <taxon>Fusobacteriota</taxon>
        <taxon>Fusobacteriia</taxon>
        <taxon>Fusobacteriales</taxon>
        <taxon>Fusobacteriaceae</taxon>
        <taxon>Fusobacterium</taxon>
    </lineage>
</organism>